<sequence length="374" mass="41372">MTGISRRNWLKSATLGSGLAMLGGTGIVSNLSAEEIKKYNPRPLAGPIRLGSNENPYGPSEKMRQAMTAAFDNGCRYPWGYNASLVKMIAEKEGVPEDHIVLVAGSTEGLKVTGITFAQGGEIISCAPTFLSMMEYAELWGTDINWVPLNKDLDFDLEEIEKRVSHETRLVFLCNPNNPTGKLLPADQVIDFCQTVSQRAIVFSDEAYYDYITEPNYPSMVELVKKGYDVVVSRTLSKVYGLAGIRMGYLIARPELAQKLRDRVVANTNIMAIEAGKAALADQEFYQFSLKKNAEAKALIIQTLDELKLPYLESHANFVFFQSGRDVTALGKAMAEKGFIIGRPFPPLNDWCRISTGTIEEVTLYNQAIKEVLG</sequence>
<organism evidence="11 12">
    <name type="scientific">Algoriphagus sanaruensis</name>
    <dbReference type="NCBI Taxonomy" id="1727163"/>
    <lineage>
        <taxon>Bacteria</taxon>
        <taxon>Pseudomonadati</taxon>
        <taxon>Bacteroidota</taxon>
        <taxon>Cytophagia</taxon>
        <taxon>Cytophagales</taxon>
        <taxon>Cyclobacteriaceae</taxon>
        <taxon>Algoriphagus</taxon>
    </lineage>
</organism>
<comment type="similarity">
    <text evidence="2">Belongs to the class-II pyridoxal-phosphate-dependent aminotransferase family. Histidinol-phosphate aminotransferase subfamily.</text>
</comment>
<evidence type="ECO:0000256" key="1">
    <source>
        <dbReference type="ARBA" id="ARBA00005011"/>
    </source>
</evidence>
<comment type="catalytic activity">
    <reaction evidence="9">
        <text>L-histidinol phosphate + 2-oxoglutarate = 3-(imidazol-4-yl)-2-oxopropyl phosphate + L-glutamate</text>
        <dbReference type="Rhea" id="RHEA:23744"/>
        <dbReference type="ChEBI" id="CHEBI:16810"/>
        <dbReference type="ChEBI" id="CHEBI:29985"/>
        <dbReference type="ChEBI" id="CHEBI:57766"/>
        <dbReference type="ChEBI" id="CHEBI:57980"/>
        <dbReference type="EC" id="2.6.1.9"/>
    </reaction>
</comment>
<dbReference type="InterPro" id="IPR015421">
    <property type="entry name" value="PyrdxlP-dep_Trfase_major"/>
</dbReference>
<dbReference type="Gene3D" id="3.90.1150.10">
    <property type="entry name" value="Aspartate Aminotransferase, domain 1"/>
    <property type="match status" value="1"/>
</dbReference>
<evidence type="ECO:0000256" key="7">
    <source>
        <dbReference type="ARBA" id="ARBA00022898"/>
    </source>
</evidence>
<proteinExistence type="inferred from homology"/>
<evidence type="ECO:0000256" key="6">
    <source>
        <dbReference type="ARBA" id="ARBA00022679"/>
    </source>
</evidence>
<dbReference type="RefSeq" id="WP_067548405.1">
    <property type="nucleotide sequence ID" value="NZ_CP012836.1"/>
</dbReference>
<dbReference type="InterPro" id="IPR015422">
    <property type="entry name" value="PyrdxlP-dep_Trfase_small"/>
</dbReference>
<evidence type="ECO:0000256" key="2">
    <source>
        <dbReference type="ARBA" id="ARBA00007970"/>
    </source>
</evidence>
<evidence type="ECO:0000313" key="12">
    <source>
        <dbReference type="Proteomes" id="UP000073816"/>
    </source>
</evidence>
<dbReference type="OrthoDB" id="9813612at2"/>
<keyword evidence="6 11" id="KW-0808">Transferase</keyword>
<dbReference type="CDD" id="cd00609">
    <property type="entry name" value="AAT_like"/>
    <property type="match status" value="1"/>
</dbReference>
<reference evidence="12" key="1">
    <citation type="submission" date="2015-09" db="EMBL/GenBank/DDBJ databases">
        <title>Complete sequence of Algoriphagus sp. M8-2.</title>
        <authorList>
            <person name="Shintani M."/>
        </authorList>
    </citation>
    <scope>NUCLEOTIDE SEQUENCE [LARGE SCALE GENOMIC DNA]</scope>
    <source>
        <strain evidence="12">M8-2</strain>
    </source>
</reference>
<dbReference type="KEGG" id="alm:AO498_12960"/>
<name>A0A142EQE6_9BACT</name>
<reference evidence="11 12" key="2">
    <citation type="journal article" date="2016" name="Genome Announc.">
        <title>Complete Genome Sequence of Algoriphagus sp. Strain M8-2, Isolated from a Brackish Lake.</title>
        <authorList>
            <person name="Muraguchi Y."/>
            <person name="Kushimoto K."/>
            <person name="Ohtsubo Y."/>
            <person name="Suzuki T."/>
            <person name="Dohra H."/>
            <person name="Kimbara K."/>
            <person name="Shintani M."/>
        </authorList>
    </citation>
    <scope>NUCLEOTIDE SEQUENCE [LARGE SCALE GENOMIC DNA]</scope>
    <source>
        <strain evidence="11 12">M8-2</strain>
    </source>
</reference>
<evidence type="ECO:0000256" key="4">
    <source>
        <dbReference type="ARBA" id="ARBA00022576"/>
    </source>
</evidence>
<dbReference type="Pfam" id="PF00155">
    <property type="entry name" value="Aminotran_1_2"/>
    <property type="match status" value="1"/>
</dbReference>
<keyword evidence="12" id="KW-1185">Reference proteome</keyword>
<dbReference type="EC" id="2.6.1.9" evidence="3"/>
<dbReference type="PATRIC" id="fig|1727163.4.peg.2707"/>
<dbReference type="GO" id="GO:0004400">
    <property type="term" value="F:histidinol-phosphate transaminase activity"/>
    <property type="evidence" value="ECO:0007669"/>
    <property type="project" value="UniProtKB-EC"/>
</dbReference>
<dbReference type="InterPro" id="IPR015424">
    <property type="entry name" value="PyrdxlP-dep_Trfase"/>
</dbReference>
<gene>
    <name evidence="11" type="ORF">AO498_12960</name>
</gene>
<comment type="pathway">
    <text evidence="1">Amino-acid biosynthesis; L-histidine biosynthesis; L-histidine from 5-phospho-alpha-D-ribose 1-diphosphate: step 7/9.</text>
</comment>
<keyword evidence="8" id="KW-0368">Histidine biosynthesis</keyword>
<evidence type="ECO:0000256" key="3">
    <source>
        <dbReference type="ARBA" id="ARBA00012748"/>
    </source>
</evidence>
<dbReference type="SUPFAM" id="SSF53383">
    <property type="entry name" value="PLP-dependent transferases"/>
    <property type="match status" value="1"/>
</dbReference>
<dbReference type="Gene3D" id="3.40.640.10">
    <property type="entry name" value="Type I PLP-dependent aspartate aminotransferase-like (Major domain)"/>
    <property type="match status" value="1"/>
</dbReference>
<dbReference type="PANTHER" id="PTHR43643:SF6">
    <property type="entry name" value="HISTIDINOL-PHOSPHATE AMINOTRANSFERASE"/>
    <property type="match status" value="1"/>
</dbReference>
<dbReference type="InterPro" id="IPR004839">
    <property type="entry name" value="Aminotransferase_I/II_large"/>
</dbReference>
<dbReference type="GO" id="GO:0000105">
    <property type="term" value="P:L-histidine biosynthetic process"/>
    <property type="evidence" value="ECO:0007669"/>
    <property type="project" value="UniProtKB-KW"/>
</dbReference>
<dbReference type="PROSITE" id="PS51318">
    <property type="entry name" value="TAT"/>
    <property type="match status" value="1"/>
</dbReference>
<keyword evidence="7" id="KW-0663">Pyridoxal phosphate</keyword>
<keyword evidence="5" id="KW-0028">Amino-acid biosynthesis</keyword>
<accession>A0A142EQE6</accession>
<dbReference type="STRING" id="1727163.AO498_12960"/>
<protein>
    <recommendedName>
        <fullName evidence="3">histidinol-phosphate transaminase</fullName>
        <ecNumber evidence="3">2.6.1.9</ecNumber>
    </recommendedName>
</protein>
<evidence type="ECO:0000256" key="5">
    <source>
        <dbReference type="ARBA" id="ARBA00022605"/>
    </source>
</evidence>
<dbReference type="PANTHER" id="PTHR43643">
    <property type="entry name" value="HISTIDINOL-PHOSPHATE AMINOTRANSFERASE 2"/>
    <property type="match status" value="1"/>
</dbReference>
<dbReference type="GO" id="GO:0030170">
    <property type="term" value="F:pyridoxal phosphate binding"/>
    <property type="evidence" value="ECO:0007669"/>
    <property type="project" value="InterPro"/>
</dbReference>
<evidence type="ECO:0000256" key="8">
    <source>
        <dbReference type="ARBA" id="ARBA00023102"/>
    </source>
</evidence>
<dbReference type="Proteomes" id="UP000073816">
    <property type="component" value="Chromosome"/>
</dbReference>
<evidence type="ECO:0000259" key="10">
    <source>
        <dbReference type="Pfam" id="PF00155"/>
    </source>
</evidence>
<dbReference type="AlphaFoldDB" id="A0A142EQE6"/>
<feature type="domain" description="Aminotransferase class I/classII large" evidence="10">
    <location>
        <begin position="48"/>
        <end position="363"/>
    </location>
</feature>
<evidence type="ECO:0000256" key="9">
    <source>
        <dbReference type="ARBA" id="ARBA00047481"/>
    </source>
</evidence>
<keyword evidence="4 11" id="KW-0032">Aminotransferase</keyword>
<dbReference type="EMBL" id="CP012836">
    <property type="protein sequence ID" value="AMQ57351.1"/>
    <property type="molecule type" value="Genomic_DNA"/>
</dbReference>
<evidence type="ECO:0000313" key="11">
    <source>
        <dbReference type="EMBL" id="AMQ57351.1"/>
    </source>
</evidence>
<dbReference type="InterPro" id="IPR006311">
    <property type="entry name" value="TAT_signal"/>
</dbReference>
<dbReference type="InterPro" id="IPR050106">
    <property type="entry name" value="HistidinolP_aminotransfase"/>
</dbReference>